<organism evidence="1">
    <name type="scientific">Klebsiella pneumoniae</name>
    <dbReference type="NCBI Taxonomy" id="573"/>
    <lineage>
        <taxon>Bacteria</taxon>
        <taxon>Pseudomonadati</taxon>
        <taxon>Pseudomonadota</taxon>
        <taxon>Gammaproteobacteria</taxon>
        <taxon>Enterobacterales</taxon>
        <taxon>Enterobacteriaceae</taxon>
        <taxon>Klebsiella/Raoultella group</taxon>
        <taxon>Klebsiella</taxon>
        <taxon>Klebsiella pneumoniae complex</taxon>
    </lineage>
</organism>
<proteinExistence type="predicted"/>
<protein>
    <submittedName>
        <fullName evidence="1">Uncharacterized protein</fullName>
    </submittedName>
</protein>
<dbReference type="AlphaFoldDB" id="A0A8B0STR3"/>
<keyword evidence="1" id="KW-0614">Plasmid</keyword>
<accession>A0A8B0STR3</accession>
<reference evidence="1" key="1">
    <citation type="submission" date="2020-01" db="EMBL/GenBank/DDBJ databases">
        <authorList>
            <person name="Qin S."/>
        </authorList>
    </citation>
    <scope>NUCLEOTIDE SEQUENCE</scope>
    <source>
        <strain evidence="1">CVir17-16-YZ6g</strain>
        <plasmid evidence="1">p17-15-vir-like</plasmid>
    </source>
</reference>
<dbReference type="EMBL" id="MN956836">
    <property type="protein sequence ID" value="QTX14745.1"/>
    <property type="molecule type" value="Genomic_DNA"/>
</dbReference>
<name>A0A8B0STR3_KLEPN</name>
<sequence>MIHDPATLHPNTPQEKNFRFRTEHLPYRRKRIFYGMIMLTIEG</sequence>
<evidence type="ECO:0000313" key="1">
    <source>
        <dbReference type="EMBL" id="QTX14745.1"/>
    </source>
</evidence>
<geneLocation type="plasmid" evidence="1">
    <name>p17-15-vir-like</name>
</geneLocation>